<dbReference type="EMBL" id="BOLH01000020">
    <property type="protein sequence ID" value="GIC72652.1"/>
    <property type="molecule type" value="Genomic_DNA"/>
</dbReference>
<organism evidence="1 2">
    <name type="scientific">Limosilactobacillus fermentum</name>
    <name type="common">Lactobacillus fermentum</name>
    <dbReference type="NCBI Taxonomy" id="1613"/>
    <lineage>
        <taxon>Bacteria</taxon>
        <taxon>Bacillati</taxon>
        <taxon>Bacillota</taxon>
        <taxon>Bacilli</taxon>
        <taxon>Lactobacillales</taxon>
        <taxon>Lactobacillaceae</taxon>
        <taxon>Limosilactobacillus</taxon>
    </lineage>
</organism>
<proteinExistence type="predicted"/>
<accession>A0ABD0ANR2</accession>
<reference evidence="1 2" key="1">
    <citation type="submission" date="2021-01" db="EMBL/GenBank/DDBJ databases">
        <title>Development of a method for detection of lactic acid bacteria that cause putrefactive shochu mash.</title>
        <authorList>
            <person name="Takashita H."/>
            <person name="Fujihara E."/>
            <person name="Takayama K."/>
            <person name="Yamamoto H."/>
            <person name="Mizutani M."/>
            <person name="Kajiwara Y."/>
        </authorList>
    </citation>
    <scope>NUCLEOTIDE SEQUENCE [LARGE SCALE GENOMIC DNA]</scope>
    <source>
        <strain evidence="1 2">01-B1</strain>
    </source>
</reference>
<dbReference type="Proteomes" id="UP000653631">
    <property type="component" value="Unassembled WGS sequence"/>
</dbReference>
<name>A0ABD0ANR2_LIMFE</name>
<gene>
    <name evidence="1" type="ORF">LF01B1_16670</name>
</gene>
<dbReference type="RefSeq" id="WP_203622980.1">
    <property type="nucleotide sequence ID" value="NZ_BOLH01000020.1"/>
</dbReference>
<evidence type="ECO:0000313" key="1">
    <source>
        <dbReference type="EMBL" id="GIC72652.1"/>
    </source>
</evidence>
<comment type="caution">
    <text evidence="1">The sequence shown here is derived from an EMBL/GenBank/DDBJ whole genome shotgun (WGS) entry which is preliminary data.</text>
</comment>
<protein>
    <submittedName>
        <fullName evidence="1">Uncharacterized protein</fullName>
    </submittedName>
</protein>
<sequence>MNVQVNSLNYNVNIQDGTIDSAKVGLYGHDETSGDYVNAQIKVEQSDLAEGAKFLTANPADIVAIAKKKLAADTAVKESTTTQAQ</sequence>
<evidence type="ECO:0000313" key="2">
    <source>
        <dbReference type="Proteomes" id="UP000653631"/>
    </source>
</evidence>
<dbReference type="AlphaFoldDB" id="A0ABD0ANR2"/>